<dbReference type="RefSeq" id="WP_151144670.1">
    <property type="nucleotide sequence ID" value="NZ_WAGX01000005.1"/>
</dbReference>
<evidence type="ECO:0000256" key="1">
    <source>
        <dbReference type="SAM" id="SignalP"/>
    </source>
</evidence>
<dbReference type="EMBL" id="WAGX01000005">
    <property type="protein sequence ID" value="KAB1437976.1"/>
    <property type="molecule type" value="Genomic_DNA"/>
</dbReference>
<feature type="chain" id="PRO_5030625744" evidence="1">
    <location>
        <begin position="28"/>
        <end position="66"/>
    </location>
</feature>
<reference evidence="2 3" key="1">
    <citation type="submission" date="2019-09" db="EMBL/GenBank/DDBJ databases">
        <authorList>
            <person name="Valk L.C."/>
        </authorList>
    </citation>
    <scope>NUCLEOTIDE SEQUENCE [LARGE SCALE GENOMIC DNA]</scope>
    <source>
        <strain evidence="2">GalUA</strain>
    </source>
</reference>
<sequence length="66" mass="7280">MKKLTSRVLSFILILSMVLTSGFTSMASESSTGNQNVSQKTSTGINYLTETGVYINGVYYTKEQFI</sequence>
<evidence type="ECO:0000313" key="3">
    <source>
        <dbReference type="Proteomes" id="UP000461768"/>
    </source>
</evidence>
<name>A0A7V7QK43_9FIRM</name>
<dbReference type="OrthoDB" id="2051413at2"/>
<feature type="signal peptide" evidence="1">
    <location>
        <begin position="1"/>
        <end position="27"/>
    </location>
</feature>
<dbReference type="Proteomes" id="UP000461768">
    <property type="component" value="Unassembled WGS sequence"/>
</dbReference>
<dbReference type="AlphaFoldDB" id="A0A7V7QK43"/>
<reference evidence="2 3" key="2">
    <citation type="submission" date="2020-02" db="EMBL/GenBank/DDBJ databases">
        <title>Candidatus Galacturonibacter soehngenii shows hetero-acetogenic catabolism of galacturonic acid but lacks a canonical carbon monoxide dehydrogenase/acetyl-CoA synthase complex.</title>
        <authorList>
            <person name="Diender M."/>
            <person name="Stouten G.R."/>
            <person name="Petersen J.F."/>
            <person name="Nielsen P.H."/>
            <person name="Dueholm M.S."/>
            <person name="Pronk J.T."/>
            <person name="Van Loosdrecht M.C.M."/>
        </authorList>
    </citation>
    <scope>NUCLEOTIDE SEQUENCE [LARGE SCALE GENOMIC DNA]</scope>
    <source>
        <strain evidence="2">GalUA</strain>
    </source>
</reference>
<keyword evidence="3" id="KW-1185">Reference proteome</keyword>
<comment type="caution">
    <text evidence="2">The sequence shown here is derived from an EMBL/GenBank/DDBJ whole genome shotgun (WGS) entry which is preliminary data.</text>
</comment>
<evidence type="ECO:0000313" key="2">
    <source>
        <dbReference type="EMBL" id="KAB1437976.1"/>
    </source>
</evidence>
<gene>
    <name evidence="2" type="ORF">F7O84_10350</name>
</gene>
<organism evidence="2 3">
    <name type="scientific">Candidatus Galacturonatibacter soehngenii</name>
    <dbReference type="NCBI Taxonomy" id="2307010"/>
    <lineage>
        <taxon>Bacteria</taxon>
        <taxon>Bacillati</taxon>
        <taxon>Bacillota</taxon>
        <taxon>Clostridia</taxon>
        <taxon>Lachnospirales</taxon>
        <taxon>Lachnospiraceae</taxon>
        <taxon>Candidatus Galacturonatibacter</taxon>
    </lineage>
</organism>
<accession>A0A7V7QK43</accession>
<keyword evidence="1" id="KW-0732">Signal</keyword>
<proteinExistence type="predicted"/>
<protein>
    <submittedName>
        <fullName evidence="2">Uncharacterized protein</fullName>
    </submittedName>
</protein>